<reference evidence="6" key="1">
    <citation type="submission" date="2016-10" db="EMBL/GenBank/DDBJ databases">
        <authorList>
            <person name="Varghese N."/>
            <person name="Submissions S."/>
        </authorList>
    </citation>
    <scope>NUCLEOTIDE SEQUENCE [LARGE SCALE GENOMIC DNA]</scope>
    <source>
        <strain evidence="6">ATCC 700689</strain>
    </source>
</reference>
<name>A0A1G8KBX2_9PSED</name>
<evidence type="ECO:0000256" key="2">
    <source>
        <dbReference type="ARBA" id="ARBA00023125"/>
    </source>
</evidence>
<accession>A0A1G8KBX2</accession>
<evidence type="ECO:0000313" key="6">
    <source>
        <dbReference type="Proteomes" id="UP000182894"/>
    </source>
</evidence>
<dbReference type="SMART" id="SM00421">
    <property type="entry name" value="HTH_LUXR"/>
    <property type="match status" value="1"/>
</dbReference>
<gene>
    <name evidence="5" type="ORF">SAMN05216605_11346</name>
</gene>
<dbReference type="Pfam" id="PF00196">
    <property type="entry name" value="GerE"/>
    <property type="match status" value="1"/>
</dbReference>
<evidence type="ECO:0000313" key="5">
    <source>
        <dbReference type="EMBL" id="SDI40986.1"/>
    </source>
</evidence>
<dbReference type="InterPro" id="IPR016032">
    <property type="entry name" value="Sig_transdc_resp-reg_C-effctor"/>
</dbReference>
<dbReference type="Gene3D" id="1.10.10.10">
    <property type="entry name" value="Winged helix-like DNA-binding domain superfamily/Winged helix DNA-binding domain"/>
    <property type="match status" value="1"/>
</dbReference>
<keyword evidence="3" id="KW-0804">Transcription</keyword>
<dbReference type="RefSeq" id="WP_083370740.1">
    <property type="nucleotide sequence ID" value="NZ_FNCO01000013.1"/>
</dbReference>
<evidence type="ECO:0000259" key="4">
    <source>
        <dbReference type="PROSITE" id="PS50043"/>
    </source>
</evidence>
<organism evidence="5 6">
    <name type="scientific">Pseudomonas abietaniphila</name>
    <dbReference type="NCBI Taxonomy" id="89065"/>
    <lineage>
        <taxon>Bacteria</taxon>
        <taxon>Pseudomonadati</taxon>
        <taxon>Pseudomonadota</taxon>
        <taxon>Gammaproteobacteria</taxon>
        <taxon>Pseudomonadales</taxon>
        <taxon>Pseudomonadaceae</taxon>
        <taxon>Pseudomonas</taxon>
    </lineage>
</organism>
<dbReference type="AlphaFoldDB" id="A0A1G8KBX2"/>
<dbReference type="PANTHER" id="PTHR44688:SF16">
    <property type="entry name" value="DNA-BINDING TRANSCRIPTIONAL ACTIVATOR DEVR_DOSR"/>
    <property type="match status" value="1"/>
</dbReference>
<keyword evidence="6" id="KW-1185">Reference proteome</keyword>
<evidence type="ECO:0000256" key="1">
    <source>
        <dbReference type="ARBA" id="ARBA00023015"/>
    </source>
</evidence>
<dbReference type="SUPFAM" id="SSF46894">
    <property type="entry name" value="C-terminal effector domain of the bipartite response regulators"/>
    <property type="match status" value="1"/>
</dbReference>
<protein>
    <submittedName>
        <fullName evidence="5">Regulatory protein, luxR family</fullName>
    </submittedName>
</protein>
<dbReference type="InterPro" id="IPR036388">
    <property type="entry name" value="WH-like_DNA-bd_sf"/>
</dbReference>
<dbReference type="GO" id="GO:0003677">
    <property type="term" value="F:DNA binding"/>
    <property type="evidence" value="ECO:0007669"/>
    <property type="project" value="UniProtKB-KW"/>
</dbReference>
<dbReference type="EMBL" id="FNCO01000013">
    <property type="protein sequence ID" value="SDI40986.1"/>
    <property type="molecule type" value="Genomic_DNA"/>
</dbReference>
<dbReference type="OrthoDB" id="6896872at2"/>
<dbReference type="GO" id="GO:0006355">
    <property type="term" value="P:regulation of DNA-templated transcription"/>
    <property type="evidence" value="ECO:0007669"/>
    <property type="project" value="InterPro"/>
</dbReference>
<dbReference type="Proteomes" id="UP000182894">
    <property type="component" value="Unassembled WGS sequence"/>
</dbReference>
<keyword evidence="2" id="KW-0238">DNA-binding</keyword>
<evidence type="ECO:0000256" key="3">
    <source>
        <dbReference type="ARBA" id="ARBA00023163"/>
    </source>
</evidence>
<sequence>MEFVTYGSLFGKLGSILAERELQCLLAIANGDTDKEVAKRDGVSPRSIKGRIESAMHKLGVFKRAALVAEAMRLGLIGFSCNMTPSPQQNHDQDSHDGVFLA</sequence>
<dbReference type="PRINTS" id="PR00038">
    <property type="entry name" value="HTHLUXR"/>
</dbReference>
<dbReference type="PROSITE" id="PS50043">
    <property type="entry name" value="HTH_LUXR_2"/>
    <property type="match status" value="1"/>
</dbReference>
<proteinExistence type="predicted"/>
<dbReference type="STRING" id="89065.SAMN05216605_11346"/>
<feature type="domain" description="HTH luxR-type" evidence="4">
    <location>
        <begin position="10"/>
        <end position="75"/>
    </location>
</feature>
<dbReference type="CDD" id="cd06170">
    <property type="entry name" value="LuxR_C_like"/>
    <property type="match status" value="1"/>
</dbReference>
<dbReference type="InterPro" id="IPR000792">
    <property type="entry name" value="Tscrpt_reg_LuxR_C"/>
</dbReference>
<dbReference type="PANTHER" id="PTHR44688">
    <property type="entry name" value="DNA-BINDING TRANSCRIPTIONAL ACTIVATOR DEVR_DOSR"/>
    <property type="match status" value="1"/>
</dbReference>
<keyword evidence="1" id="KW-0805">Transcription regulation</keyword>